<evidence type="ECO:0000256" key="1">
    <source>
        <dbReference type="ARBA" id="ARBA00004418"/>
    </source>
</evidence>
<sequence length="275" mass="30668">KAPPRNVIKAPPRDFMKENVDRWNAALERAGGDFAAWEKKVAPFHDDVRQALESRPAEFSGIVGLDGFLFFRRSLEVFVAGDLRKQKEGLNPFPVIVGFKKQLDDRGIDLLFCPIPVKAAVMPGKLSANAPPASGPYVNPYTTKLLAELAEAGVECVDLMPAFMAERDKPATEPFYMKLDTHWSHRALRVAASVFAERIKGYDWYPELVKEPVAYTVKKVTVKRRGDIVVGPRMLPAAERIKYAPMKLHAEQVLKPDGSFYKDDESSPIVVLGDS</sequence>
<evidence type="ECO:0000259" key="5">
    <source>
        <dbReference type="Pfam" id="PF16822"/>
    </source>
</evidence>
<reference evidence="6" key="1">
    <citation type="journal article" date="2014" name="Front. Microbiol.">
        <title>High frequency of phylogenetically diverse reductive dehalogenase-homologous genes in deep subseafloor sedimentary metagenomes.</title>
        <authorList>
            <person name="Kawai M."/>
            <person name="Futagami T."/>
            <person name="Toyoda A."/>
            <person name="Takaki Y."/>
            <person name="Nishi S."/>
            <person name="Hori S."/>
            <person name="Arai W."/>
            <person name="Tsubouchi T."/>
            <person name="Morono Y."/>
            <person name="Uchiyama I."/>
            <person name="Ito T."/>
            <person name="Fujiyama A."/>
            <person name="Inagaki F."/>
            <person name="Takami H."/>
        </authorList>
    </citation>
    <scope>NUCLEOTIDE SEQUENCE</scope>
    <source>
        <strain evidence="6">Expedition CK06-06</strain>
    </source>
</reference>
<evidence type="ECO:0000256" key="3">
    <source>
        <dbReference type="ARBA" id="ARBA00022729"/>
    </source>
</evidence>
<feature type="non-terminal residue" evidence="6">
    <location>
        <position position="1"/>
    </location>
</feature>
<dbReference type="Pfam" id="PF16822">
    <property type="entry name" value="ALGX"/>
    <property type="match status" value="1"/>
</dbReference>
<dbReference type="GO" id="GO:0016740">
    <property type="term" value="F:transferase activity"/>
    <property type="evidence" value="ECO:0007669"/>
    <property type="project" value="UniProtKB-KW"/>
</dbReference>
<comment type="subcellular location">
    <subcellularLocation>
        <location evidence="1">Periplasm</location>
    </subcellularLocation>
</comment>
<protein>
    <recommendedName>
        <fullName evidence="5">AlgX/AlgJ SGNH hydrolase-like domain-containing protein</fullName>
    </recommendedName>
</protein>
<comment type="caution">
    <text evidence="6">The sequence shown here is derived from an EMBL/GenBank/DDBJ whole genome shotgun (WGS) entry which is preliminary data.</text>
</comment>
<keyword evidence="3" id="KW-0732">Signal</keyword>
<dbReference type="AlphaFoldDB" id="X0SYF3"/>
<proteinExistence type="predicted"/>
<dbReference type="EMBL" id="BARS01018915">
    <property type="protein sequence ID" value="GAF86253.1"/>
    <property type="molecule type" value="Genomic_DNA"/>
</dbReference>
<feature type="domain" description="AlgX/AlgJ SGNH hydrolase-like" evidence="5">
    <location>
        <begin position="63"/>
        <end position="275"/>
    </location>
</feature>
<feature type="non-terminal residue" evidence="6">
    <location>
        <position position="275"/>
    </location>
</feature>
<keyword evidence="2" id="KW-0808">Transferase</keyword>
<keyword evidence="4" id="KW-0574">Periplasm</keyword>
<accession>X0SYF3</accession>
<evidence type="ECO:0000256" key="2">
    <source>
        <dbReference type="ARBA" id="ARBA00022679"/>
    </source>
</evidence>
<dbReference type="InterPro" id="IPR031811">
    <property type="entry name" value="ALGX/ALGJ_SGNH-like"/>
</dbReference>
<evidence type="ECO:0000313" key="6">
    <source>
        <dbReference type="EMBL" id="GAF86253.1"/>
    </source>
</evidence>
<organism evidence="6">
    <name type="scientific">marine sediment metagenome</name>
    <dbReference type="NCBI Taxonomy" id="412755"/>
    <lineage>
        <taxon>unclassified sequences</taxon>
        <taxon>metagenomes</taxon>
        <taxon>ecological metagenomes</taxon>
    </lineage>
</organism>
<name>X0SYF3_9ZZZZ</name>
<gene>
    <name evidence="6" type="ORF">S01H1_30706</name>
</gene>
<dbReference type="GO" id="GO:0042597">
    <property type="term" value="C:periplasmic space"/>
    <property type="evidence" value="ECO:0007669"/>
    <property type="project" value="UniProtKB-SubCell"/>
</dbReference>
<evidence type="ECO:0000256" key="4">
    <source>
        <dbReference type="ARBA" id="ARBA00022764"/>
    </source>
</evidence>